<protein>
    <submittedName>
        <fullName evidence="1">Uncharacterized protein</fullName>
    </submittedName>
</protein>
<evidence type="ECO:0000313" key="1">
    <source>
        <dbReference type="EMBL" id="GAA3731332.1"/>
    </source>
</evidence>
<evidence type="ECO:0000313" key="2">
    <source>
        <dbReference type="Proteomes" id="UP001500908"/>
    </source>
</evidence>
<accession>A0ABP7F4I4</accession>
<keyword evidence="2" id="KW-1185">Reference proteome</keyword>
<comment type="caution">
    <text evidence="1">The sequence shown here is derived from an EMBL/GenBank/DDBJ whole genome shotgun (WGS) entry which is preliminary data.</text>
</comment>
<dbReference type="EMBL" id="BAABDD010000003">
    <property type="protein sequence ID" value="GAA3731332.1"/>
    <property type="molecule type" value="Genomic_DNA"/>
</dbReference>
<sequence length="50" mass="5942">MEVAPNWPLGELLLRPDTPMGWRGRVLRRLLRRRAPALVKEYFETQKRPA</sequence>
<name>A0ABP7F4I4_9ACTN</name>
<proteinExistence type="predicted"/>
<reference evidence="2" key="1">
    <citation type="journal article" date="2019" name="Int. J. Syst. Evol. Microbiol.">
        <title>The Global Catalogue of Microorganisms (GCM) 10K type strain sequencing project: providing services to taxonomists for standard genome sequencing and annotation.</title>
        <authorList>
            <consortium name="The Broad Institute Genomics Platform"/>
            <consortium name="The Broad Institute Genome Sequencing Center for Infectious Disease"/>
            <person name="Wu L."/>
            <person name="Ma J."/>
        </authorList>
    </citation>
    <scope>NUCLEOTIDE SEQUENCE [LARGE SCALE GENOMIC DNA]</scope>
    <source>
        <strain evidence="2">JCM 17137</strain>
    </source>
</reference>
<organism evidence="1 2">
    <name type="scientific">Salinactinospora qingdaonensis</name>
    <dbReference type="NCBI Taxonomy" id="702744"/>
    <lineage>
        <taxon>Bacteria</taxon>
        <taxon>Bacillati</taxon>
        <taxon>Actinomycetota</taxon>
        <taxon>Actinomycetes</taxon>
        <taxon>Streptosporangiales</taxon>
        <taxon>Nocardiopsidaceae</taxon>
        <taxon>Salinactinospora</taxon>
    </lineage>
</organism>
<gene>
    <name evidence="1" type="ORF">GCM10022402_10060</name>
</gene>
<dbReference type="Proteomes" id="UP001500908">
    <property type="component" value="Unassembled WGS sequence"/>
</dbReference>